<evidence type="ECO:0000256" key="3">
    <source>
        <dbReference type="ARBA" id="ARBA00022989"/>
    </source>
</evidence>
<keyword evidence="3 7" id="KW-1133">Transmembrane helix</keyword>
<dbReference type="PANTHER" id="PTHR33048:SF19">
    <property type="entry name" value="MEMBRANE PROTEIN PTH11-LIKE, PUTATIVE (AFU_ORTHOLOGUE AFUA_1G14080)-RELATED"/>
    <property type="match status" value="1"/>
</dbReference>
<reference evidence="9 10" key="1">
    <citation type="submission" date="2023-08" db="EMBL/GenBank/DDBJ databases">
        <title>Black Yeasts Isolated from many extreme environments.</title>
        <authorList>
            <person name="Coleine C."/>
            <person name="Stajich J.E."/>
            <person name="Selbmann L."/>
        </authorList>
    </citation>
    <scope>NUCLEOTIDE SEQUENCE [LARGE SCALE GENOMIC DNA]</scope>
    <source>
        <strain evidence="9 10">CCFEE 5386</strain>
    </source>
</reference>
<dbReference type="PANTHER" id="PTHR33048">
    <property type="entry name" value="PTH11-LIKE INTEGRAL MEMBRANE PROTEIN (AFU_ORTHOLOGUE AFUA_5G11245)"/>
    <property type="match status" value="1"/>
</dbReference>
<evidence type="ECO:0000259" key="8">
    <source>
        <dbReference type="Pfam" id="PF20684"/>
    </source>
</evidence>
<evidence type="ECO:0000256" key="4">
    <source>
        <dbReference type="ARBA" id="ARBA00023136"/>
    </source>
</evidence>
<comment type="similarity">
    <text evidence="5">Belongs to the SAT4 family.</text>
</comment>
<evidence type="ECO:0000256" key="1">
    <source>
        <dbReference type="ARBA" id="ARBA00004141"/>
    </source>
</evidence>
<evidence type="ECO:0000256" key="5">
    <source>
        <dbReference type="ARBA" id="ARBA00038359"/>
    </source>
</evidence>
<feature type="transmembrane region" description="Helical" evidence="7">
    <location>
        <begin position="20"/>
        <end position="41"/>
    </location>
</feature>
<evidence type="ECO:0000256" key="6">
    <source>
        <dbReference type="SAM" id="MobiDB-lite"/>
    </source>
</evidence>
<evidence type="ECO:0000313" key="9">
    <source>
        <dbReference type="EMBL" id="KAK5141706.1"/>
    </source>
</evidence>
<sequence length="608" mass="66376">MSLWDAAPPEARSRMQNWPTLLYSHWTTAFSAVIILTRLCGRKVRSGVLFAEDYVMLLAMIPLFIRMGLIHMVLIYGTNNIRTSGYNLSATDLEQHSTGARLVLVARIFYAMFIWLSKLTVSELLKRITIRIWRPSYEWALQGIRVFLGLTFAAVVIATLTECQPFDHYWQVVPDPGPQCRLGYAQLITMATCDMVTDILLIVFPIPIVLRSGQNWKRKAQLTSLFSLSIIMVAVTATRMPMVISHQGRQQYRTAWASSEILASTAVSNAVILGSFLRDKGTKKNKFRSHSVSDSIERSSIRRPTVTALQRVGSDEDLFRFLGCRVPDHLMDEVDPKRRIAPAASSAMEMKRQDSRGPSNLPGIASEPAESASDTGRSNSPPRPASLEEISPAPSTKRSVSFFDVGAILGDGAPSWDTRSRATTLTDLGAPGTVAQDFAAPSPEQSRRGSRAFLSDIGGMMNPVGRNGGSSPFGRRQADTQPSMQRNRGAPIGVLGPMLERQETIQSLQDPGGLLSDTGEEHAPQAQYSARSTTNGRPQSSKQVEQQRLQGNDGAMKDDGPSTRAQATSWTLASTAAKAPQDTQSLPGHRPGADDMILHDPGGLLGAG</sequence>
<name>A0ABR0L0R7_9PEZI</name>
<feature type="compositionally biased region" description="Polar residues" evidence="6">
    <location>
        <begin position="563"/>
        <end position="574"/>
    </location>
</feature>
<evidence type="ECO:0000256" key="7">
    <source>
        <dbReference type="SAM" id="Phobius"/>
    </source>
</evidence>
<feature type="transmembrane region" description="Helical" evidence="7">
    <location>
        <begin position="222"/>
        <end position="244"/>
    </location>
</feature>
<feature type="transmembrane region" description="Helical" evidence="7">
    <location>
        <begin position="53"/>
        <end position="78"/>
    </location>
</feature>
<keyword evidence="10" id="KW-1185">Reference proteome</keyword>
<evidence type="ECO:0000256" key="2">
    <source>
        <dbReference type="ARBA" id="ARBA00022692"/>
    </source>
</evidence>
<feature type="region of interest" description="Disordered" evidence="6">
    <location>
        <begin position="343"/>
        <end position="394"/>
    </location>
</feature>
<keyword evidence="2 7" id="KW-0812">Transmembrane</keyword>
<keyword evidence="4 7" id="KW-0472">Membrane</keyword>
<feature type="region of interest" description="Disordered" evidence="6">
    <location>
        <begin position="509"/>
        <end position="608"/>
    </location>
</feature>
<proteinExistence type="inferred from homology"/>
<feature type="region of interest" description="Disordered" evidence="6">
    <location>
        <begin position="460"/>
        <end position="492"/>
    </location>
</feature>
<dbReference type="Pfam" id="PF20684">
    <property type="entry name" value="Fung_rhodopsin"/>
    <property type="match status" value="1"/>
</dbReference>
<feature type="transmembrane region" description="Helical" evidence="7">
    <location>
        <begin position="98"/>
        <end position="116"/>
    </location>
</feature>
<protein>
    <recommendedName>
        <fullName evidence="8">Rhodopsin domain-containing protein</fullName>
    </recommendedName>
</protein>
<dbReference type="InterPro" id="IPR052337">
    <property type="entry name" value="SAT4-like"/>
</dbReference>
<dbReference type="Proteomes" id="UP001308179">
    <property type="component" value="Unassembled WGS sequence"/>
</dbReference>
<feature type="compositionally biased region" description="Polar residues" evidence="6">
    <location>
        <begin position="526"/>
        <end position="550"/>
    </location>
</feature>
<comment type="caution">
    <text evidence="9">The sequence shown here is derived from an EMBL/GenBank/DDBJ whole genome shotgun (WGS) entry which is preliminary data.</text>
</comment>
<feature type="transmembrane region" description="Helical" evidence="7">
    <location>
        <begin position="184"/>
        <end position="210"/>
    </location>
</feature>
<dbReference type="EMBL" id="JAVRRR010000538">
    <property type="protein sequence ID" value="KAK5141706.1"/>
    <property type="molecule type" value="Genomic_DNA"/>
</dbReference>
<feature type="domain" description="Rhodopsin" evidence="8">
    <location>
        <begin position="38"/>
        <end position="267"/>
    </location>
</feature>
<evidence type="ECO:0000313" key="10">
    <source>
        <dbReference type="Proteomes" id="UP001308179"/>
    </source>
</evidence>
<organism evidence="9 10">
    <name type="scientific">Rachicladosporium monterosium</name>
    <dbReference type="NCBI Taxonomy" id="1507873"/>
    <lineage>
        <taxon>Eukaryota</taxon>
        <taxon>Fungi</taxon>
        <taxon>Dikarya</taxon>
        <taxon>Ascomycota</taxon>
        <taxon>Pezizomycotina</taxon>
        <taxon>Dothideomycetes</taxon>
        <taxon>Dothideomycetidae</taxon>
        <taxon>Cladosporiales</taxon>
        <taxon>Cladosporiaceae</taxon>
        <taxon>Rachicladosporium</taxon>
    </lineage>
</organism>
<gene>
    <name evidence="9" type="ORF">LTR32_005788</name>
</gene>
<dbReference type="InterPro" id="IPR049326">
    <property type="entry name" value="Rhodopsin_dom_fungi"/>
</dbReference>
<accession>A0ABR0L0R7</accession>
<feature type="transmembrane region" description="Helical" evidence="7">
    <location>
        <begin position="137"/>
        <end position="160"/>
    </location>
</feature>
<comment type="subcellular location">
    <subcellularLocation>
        <location evidence="1">Membrane</location>
        <topology evidence="1">Multi-pass membrane protein</topology>
    </subcellularLocation>
</comment>